<feature type="region of interest" description="Disordered" evidence="1">
    <location>
        <begin position="1"/>
        <end position="39"/>
    </location>
</feature>
<dbReference type="OrthoDB" id="26681at2759"/>
<comment type="caution">
    <text evidence="2">The sequence shown here is derived from an EMBL/GenBank/DDBJ whole genome shotgun (WGS) entry which is preliminary data.</text>
</comment>
<protein>
    <submittedName>
        <fullName evidence="2">Uncharacterized protein</fullName>
    </submittedName>
</protein>
<dbReference type="Proteomes" id="UP000194236">
    <property type="component" value="Unassembled WGS sequence"/>
</dbReference>
<name>A0A1Y3AY66_EURMA</name>
<dbReference type="AlphaFoldDB" id="A0A1Y3AY66"/>
<evidence type="ECO:0000313" key="2">
    <source>
        <dbReference type="EMBL" id="OTF72927.1"/>
    </source>
</evidence>
<organism evidence="2 3">
    <name type="scientific">Euroglyphus maynei</name>
    <name type="common">Mayne's house dust mite</name>
    <dbReference type="NCBI Taxonomy" id="6958"/>
    <lineage>
        <taxon>Eukaryota</taxon>
        <taxon>Metazoa</taxon>
        <taxon>Ecdysozoa</taxon>
        <taxon>Arthropoda</taxon>
        <taxon>Chelicerata</taxon>
        <taxon>Arachnida</taxon>
        <taxon>Acari</taxon>
        <taxon>Acariformes</taxon>
        <taxon>Sarcoptiformes</taxon>
        <taxon>Astigmata</taxon>
        <taxon>Psoroptidia</taxon>
        <taxon>Analgoidea</taxon>
        <taxon>Pyroglyphidae</taxon>
        <taxon>Pyroglyphinae</taxon>
        <taxon>Euroglyphus</taxon>
    </lineage>
</organism>
<proteinExistence type="predicted"/>
<gene>
    <name evidence="2" type="ORF">BLA29_010307</name>
</gene>
<accession>A0A1Y3AY66</accession>
<dbReference type="EMBL" id="MUJZ01053994">
    <property type="protein sequence ID" value="OTF72927.1"/>
    <property type="molecule type" value="Genomic_DNA"/>
</dbReference>
<sequence length="199" mass="23109">MLGRKGFAKLKSPQKNDKSANNSDENQQQQQQSLNKEHSIMDDNDYIVTNLNISREMGFIIGIAITDNNNNNGGKKNKSKRHTQHKSYLFSYNLNGVMIKYMEINVNAKDKENVILQTTRDGEYIIFTENGNTIKILRTFDLIPLYAFNMDSSSNIQPEKIRSLSLVDFKYIIVGLENGKLLVYNIDFNRWNHEYNNRF</sequence>
<reference evidence="2 3" key="1">
    <citation type="submission" date="2017-03" db="EMBL/GenBank/DDBJ databases">
        <title>Genome Survey of Euroglyphus maynei.</title>
        <authorList>
            <person name="Arlian L.G."/>
            <person name="Morgan M.S."/>
            <person name="Rider S.D."/>
        </authorList>
    </citation>
    <scope>NUCLEOTIDE SEQUENCE [LARGE SCALE GENOMIC DNA]</scope>
    <source>
        <strain evidence="2">Arlian Lab</strain>
        <tissue evidence="2">Whole body</tissue>
    </source>
</reference>
<keyword evidence="3" id="KW-1185">Reference proteome</keyword>
<evidence type="ECO:0000256" key="1">
    <source>
        <dbReference type="SAM" id="MobiDB-lite"/>
    </source>
</evidence>
<dbReference type="SUPFAM" id="SSF50978">
    <property type="entry name" value="WD40 repeat-like"/>
    <property type="match status" value="1"/>
</dbReference>
<evidence type="ECO:0000313" key="3">
    <source>
        <dbReference type="Proteomes" id="UP000194236"/>
    </source>
</evidence>
<dbReference type="InterPro" id="IPR036322">
    <property type="entry name" value="WD40_repeat_dom_sf"/>
</dbReference>